<accession>F2IXW2</accession>
<name>F2IXW2_POLGS</name>
<gene>
    <name evidence="3" type="ordered locus">SL003B_1014</name>
</gene>
<dbReference type="OrthoDB" id="517560at2"/>
<dbReference type="eggNOG" id="COG3544">
    <property type="taxonomic scope" value="Bacteria"/>
</dbReference>
<sequence length="136" mass="14665">MAIKTKLTAAFAGVTMMAALTTSGWSDEAKVPQPTPKAAHEGHAMETHGGSDTAATAAFREANARMHGGMEIEFTGDADIDFVRGMIAHHQGAIDMARIVMEYGTDPEIRKLAEDIVKAQDSEIAFMKDWLAKRGM</sequence>
<dbReference type="AlphaFoldDB" id="F2IXW2"/>
<evidence type="ECO:0000259" key="2">
    <source>
        <dbReference type="Pfam" id="PF03713"/>
    </source>
</evidence>
<feature type="domain" description="DUF305" evidence="2">
    <location>
        <begin position="24"/>
        <end position="131"/>
    </location>
</feature>
<evidence type="ECO:0000256" key="1">
    <source>
        <dbReference type="SAM" id="MobiDB-lite"/>
    </source>
</evidence>
<dbReference type="HOGENOM" id="CLU_074343_4_0_5"/>
<proteinExistence type="predicted"/>
<dbReference type="Pfam" id="PF03713">
    <property type="entry name" value="DUF305"/>
    <property type="match status" value="1"/>
</dbReference>
<dbReference type="STRING" id="991905.SL003B_1014"/>
<dbReference type="EMBL" id="CP002568">
    <property type="protein sequence ID" value="ADZ69443.1"/>
    <property type="molecule type" value="Genomic_DNA"/>
</dbReference>
<dbReference type="Proteomes" id="UP000008130">
    <property type="component" value="Chromosome"/>
</dbReference>
<dbReference type="RefSeq" id="WP_013651761.1">
    <property type="nucleotide sequence ID" value="NC_015259.1"/>
</dbReference>
<keyword evidence="4" id="KW-1185">Reference proteome</keyword>
<evidence type="ECO:0000313" key="4">
    <source>
        <dbReference type="Proteomes" id="UP000008130"/>
    </source>
</evidence>
<evidence type="ECO:0000313" key="3">
    <source>
        <dbReference type="EMBL" id="ADZ69443.1"/>
    </source>
</evidence>
<dbReference type="InterPro" id="IPR005183">
    <property type="entry name" value="DUF305_CopM-like"/>
</dbReference>
<feature type="region of interest" description="Disordered" evidence="1">
    <location>
        <begin position="26"/>
        <end position="51"/>
    </location>
</feature>
<dbReference type="Gene3D" id="1.20.1260.10">
    <property type="match status" value="1"/>
</dbReference>
<dbReference type="PANTHER" id="PTHR36933:SF1">
    <property type="entry name" value="SLL0788 PROTEIN"/>
    <property type="match status" value="1"/>
</dbReference>
<protein>
    <submittedName>
        <fullName evidence="3">Protein of hypothetical function DUF305</fullName>
    </submittedName>
</protein>
<organism evidence="3 4">
    <name type="scientific">Polymorphum gilvum (strain LMG 25793 / CGMCC 1.9160 / SL003B-26A1)</name>
    <dbReference type="NCBI Taxonomy" id="991905"/>
    <lineage>
        <taxon>Bacteria</taxon>
        <taxon>Pseudomonadati</taxon>
        <taxon>Pseudomonadota</taxon>
        <taxon>Alphaproteobacteria</taxon>
        <taxon>Rhodobacterales</taxon>
        <taxon>Paracoccaceae</taxon>
        <taxon>Polymorphum</taxon>
    </lineage>
</organism>
<reference evidence="3 4" key="1">
    <citation type="journal article" date="2011" name="J. Bacteriol.">
        <title>Complete genome sequence of Polymorphum gilvum SL003B-26A1T, a crude oil-degrading bacterium from oil-polluted saline soil.</title>
        <authorList>
            <person name="Li S.G."/>
            <person name="Tang Y.Q."/>
            <person name="Nie Y."/>
            <person name="Cai M."/>
            <person name="Wu X.L."/>
        </authorList>
    </citation>
    <scope>NUCLEOTIDE SEQUENCE [LARGE SCALE GENOMIC DNA]</scope>
    <source>
        <strain evidence="4">LMG 25793 / CGMCC 1.9160 / SL003B-26A1</strain>
    </source>
</reference>
<dbReference type="PANTHER" id="PTHR36933">
    <property type="entry name" value="SLL0788 PROTEIN"/>
    <property type="match status" value="1"/>
</dbReference>
<dbReference type="KEGG" id="pgv:SL003B_1014"/>
<dbReference type="InterPro" id="IPR012347">
    <property type="entry name" value="Ferritin-like"/>
</dbReference>
<dbReference type="PATRIC" id="fig|991905.3.peg.1030"/>